<keyword evidence="1" id="KW-0378">Hydrolase</keyword>
<keyword evidence="2" id="KW-1185">Reference proteome</keyword>
<name>A0AC61DCQ9_9FIRM</name>
<dbReference type="EMBL" id="PEDL01000006">
    <property type="protein sequence ID" value="PHV70966.1"/>
    <property type="molecule type" value="Genomic_DNA"/>
</dbReference>
<organism evidence="1 2">
    <name type="scientific">Sporanaerobium hydrogeniformans</name>
    <dbReference type="NCBI Taxonomy" id="3072179"/>
    <lineage>
        <taxon>Bacteria</taxon>
        <taxon>Bacillati</taxon>
        <taxon>Bacillota</taxon>
        <taxon>Clostridia</taxon>
        <taxon>Lachnospirales</taxon>
        <taxon>Lachnospiraceae</taxon>
        <taxon>Sporanaerobium</taxon>
    </lineage>
</organism>
<accession>A0AC61DCQ9</accession>
<sequence>MKIGLRAHDYGKLTVEELTSRISKDGFKAIQLALPKAIQGITSYLEVSDEQVLEIHKACEKAQLEVAVLGCYINPALIDDKARAEEVEKFLRALEMVKPLKAGCIGTETTHFNGTEEEREVAFNLLVDSVKQMVTKAESLGVDIGIEPVAYHTLNTPELTQRLLEEIPSKRLKIIFDPVNLLTVENIEKQDTLWERCFKCFGDKICAMHIKSIRLNANGQLEVPPLAEGVVNYEKIMAWLKINKPDIALLREEIKPEEAHLDKSFILQLINK</sequence>
<comment type="caution">
    <text evidence="1">The sequence shown here is derived from an EMBL/GenBank/DDBJ whole genome shotgun (WGS) entry which is preliminary data.</text>
</comment>
<protein>
    <submittedName>
        <fullName evidence="1">AP endonuclease</fullName>
    </submittedName>
</protein>
<dbReference type="Proteomes" id="UP000224460">
    <property type="component" value="Unassembled WGS sequence"/>
</dbReference>
<keyword evidence="1" id="KW-0540">Nuclease</keyword>
<gene>
    <name evidence="1" type="ORF">CS063_08080</name>
</gene>
<evidence type="ECO:0000313" key="2">
    <source>
        <dbReference type="Proteomes" id="UP000224460"/>
    </source>
</evidence>
<reference evidence="1" key="1">
    <citation type="submission" date="2017-10" db="EMBL/GenBank/DDBJ databases">
        <title>Genome sequence of cellulolytic Lachnospiraceae bacterium XHS1971 isolated from hotspring sediment.</title>
        <authorList>
            <person name="Vasudevan G."/>
            <person name="Joshi A.J."/>
            <person name="Hivarkar S."/>
            <person name="Lanjekar V.B."/>
            <person name="Dhakephalkar P.K."/>
            <person name="Dagar S."/>
        </authorList>
    </citation>
    <scope>NUCLEOTIDE SEQUENCE</scope>
    <source>
        <strain evidence="1">XHS1971</strain>
    </source>
</reference>
<evidence type="ECO:0000313" key="1">
    <source>
        <dbReference type="EMBL" id="PHV70966.1"/>
    </source>
</evidence>
<keyword evidence="1" id="KW-0255">Endonuclease</keyword>
<proteinExistence type="predicted"/>